<evidence type="ECO:0000256" key="2">
    <source>
        <dbReference type="ARBA" id="ARBA00022692"/>
    </source>
</evidence>
<evidence type="ECO:0008006" key="8">
    <source>
        <dbReference type="Google" id="ProtNLM"/>
    </source>
</evidence>
<evidence type="ECO:0000256" key="5">
    <source>
        <dbReference type="SAM" id="Phobius"/>
    </source>
</evidence>
<evidence type="ECO:0000256" key="4">
    <source>
        <dbReference type="ARBA" id="ARBA00023136"/>
    </source>
</evidence>
<organism evidence="6 7">
    <name type="scientific">Candidatus Tagabacteria bacterium CG_4_9_14_0_2_um_filter_41_11</name>
    <dbReference type="NCBI Taxonomy" id="1975019"/>
    <lineage>
        <taxon>Bacteria</taxon>
        <taxon>Candidatus Tagaibacteriota</taxon>
    </lineage>
</organism>
<keyword evidence="3 5" id="KW-1133">Transmembrane helix</keyword>
<dbReference type="AlphaFoldDB" id="A0A2M8EQY0"/>
<dbReference type="PANTHER" id="PTHR43424:SF1">
    <property type="entry name" value="LOCUS PUTATIVE PROTEIN 1-RELATED"/>
    <property type="match status" value="1"/>
</dbReference>
<dbReference type="PANTHER" id="PTHR43424">
    <property type="entry name" value="LOCUS PUTATIVE PROTEIN 1-RELATED"/>
    <property type="match status" value="1"/>
</dbReference>
<comment type="subcellular location">
    <subcellularLocation>
        <location evidence="1">Membrane</location>
        <topology evidence="1">Multi-pass membrane protein</topology>
    </subcellularLocation>
</comment>
<feature type="transmembrane region" description="Helical" evidence="5">
    <location>
        <begin position="7"/>
        <end position="32"/>
    </location>
</feature>
<comment type="caution">
    <text evidence="6">The sequence shown here is derived from an EMBL/GenBank/DDBJ whole genome shotgun (WGS) entry which is preliminary data.</text>
</comment>
<feature type="transmembrane region" description="Helical" evidence="5">
    <location>
        <begin position="85"/>
        <end position="108"/>
    </location>
</feature>
<dbReference type="GO" id="GO:0016020">
    <property type="term" value="C:membrane"/>
    <property type="evidence" value="ECO:0007669"/>
    <property type="project" value="UniProtKB-SubCell"/>
</dbReference>
<name>A0A2M8EQY0_9BACT</name>
<feature type="transmembrane region" description="Helical" evidence="5">
    <location>
        <begin position="114"/>
        <end position="138"/>
    </location>
</feature>
<dbReference type="InterPro" id="IPR002797">
    <property type="entry name" value="Polysacc_synth"/>
</dbReference>
<feature type="transmembrane region" description="Helical" evidence="5">
    <location>
        <begin position="44"/>
        <end position="65"/>
    </location>
</feature>
<dbReference type="Pfam" id="PF01943">
    <property type="entry name" value="Polysacc_synt"/>
    <property type="match status" value="1"/>
</dbReference>
<keyword evidence="2 5" id="KW-0812">Transmembrane</keyword>
<sequence>MIIARKIAYNVAISSLSKILSTALALVSIAFITRYLGKEGFGNYATVLAFLSFFAALADLGLYSISTREISKSGADEKKIMGNVFAMRLASSLLIVLAAPLIGLFFPYPPAVKAGIVVVALSFVFSSGIETVTATVSAPVSGI</sequence>
<accession>A0A2M8EQY0</accession>
<evidence type="ECO:0000313" key="6">
    <source>
        <dbReference type="EMBL" id="PJC25101.1"/>
    </source>
</evidence>
<gene>
    <name evidence="6" type="ORF">CO056_02135</name>
</gene>
<protein>
    <recommendedName>
        <fullName evidence="8">Polysaccharide biosynthesis protein C-terminal domain-containing protein</fullName>
    </recommendedName>
</protein>
<evidence type="ECO:0000256" key="3">
    <source>
        <dbReference type="ARBA" id="ARBA00022989"/>
    </source>
</evidence>
<evidence type="ECO:0000256" key="1">
    <source>
        <dbReference type="ARBA" id="ARBA00004141"/>
    </source>
</evidence>
<proteinExistence type="predicted"/>
<reference evidence="7" key="1">
    <citation type="submission" date="2017-09" db="EMBL/GenBank/DDBJ databases">
        <title>Depth-based differentiation of microbial function through sediment-hosted aquifers and enrichment of novel symbionts in the deep terrestrial subsurface.</title>
        <authorList>
            <person name="Probst A.J."/>
            <person name="Ladd B."/>
            <person name="Jarett J.K."/>
            <person name="Geller-Mcgrath D.E."/>
            <person name="Sieber C.M.K."/>
            <person name="Emerson J.B."/>
            <person name="Anantharaman K."/>
            <person name="Thomas B.C."/>
            <person name="Malmstrom R."/>
            <person name="Stieglmeier M."/>
            <person name="Klingl A."/>
            <person name="Woyke T."/>
            <person name="Ryan C.M."/>
            <person name="Banfield J.F."/>
        </authorList>
    </citation>
    <scope>NUCLEOTIDE SEQUENCE [LARGE SCALE GENOMIC DNA]</scope>
</reference>
<dbReference type="Proteomes" id="UP000230228">
    <property type="component" value="Unassembled WGS sequence"/>
</dbReference>
<evidence type="ECO:0000313" key="7">
    <source>
        <dbReference type="Proteomes" id="UP000230228"/>
    </source>
</evidence>
<dbReference type="InterPro" id="IPR052556">
    <property type="entry name" value="PolySynth_Transporter"/>
</dbReference>
<dbReference type="EMBL" id="PFSH01000029">
    <property type="protein sequence ID" value="PJC25101.1"/>
    <property type="molecule type" value="Genomic_DNA"/>
</dbReference>
<keyword evidence="4 5" id="KW-0472">Membrane</keyword>